<keyword evidence="5 11" id="KW-0418">Kinase</keyword>
<proteinExistence type="predicted"/>
<dbReference type="EMBL" id="BAAAKW010000034">
    <property type="protein sequence ID" value="GAA1221911.1"/>
    <property type="molecule type" value="Genomic_DNA"/>
</dbReference>
<dbReference type="InterPro" id="IPR014721">
    <property type="entry name" value="Ribsml_uS5_D2-typ_fold_subgr"/>
</dbReference>
<dbReference type="SUPFAM" id="SSF55060">
    <property type="entry name" value="GHMP Kinase, C-terminal domain"/>
    <property type="match status" value="1"/>
</dbReference>
<accession>A0ABN1VT43</accession>
<keyword evidence="7" id="KW-0460">Magnesium</keyword>
<keyword evidence="4" id="KW-0547">Nucleotide-binding</keyword>
<keyword evidence="2" id="KW-0444">Lipid biosynthesis</keyword>
<feature type="domain" description="GHMP kinase N-terminal" evidence="10">
    <location>
        <begin position="94"/>
        <end position="168"/>
    </location>
</feature>
<organism evidence="11 12">
    <name type="scientific">Rhodoglobus aureus</name>
    <dbReference type="NCBI Taxonomy" id="191497"/>
    <lineage>
        <taxon>Bacteria</taxon>
        <taxon>Bacillati</taxon>
        <taxon>Actinomycetota</taxon>
        <taxon>Actinomycetes</taxon>
        <taxon>Micrococcales</taxon>
        <taxon>Microbacteriaceae</taxon>
        <taxon>Rhodoglobus</taxon>
    </lineage>
</organism>
<evidence type="ECO:0000256" key="8">
    <source>
        <dbReference type="ARBA" id="ARBA00023098"/>
    </source>
</evidence>
<dbReference type="Pfam" id="PF00288">
    <property type="entry name" value="GHMP_kinases_N"/>
    <property type="match status" value="1"/>
</dbReference>
<reference evidence="11 12" key="1">
    <citation type="journal article" date="2019" name="Int. J. Syst. Evol. Microbiol.">
        <title>The Global Catalogue of Microorganisms (GCM) 10K type strain sequencing project: providing services to taxonomists for standard genome sequencing and annotation.</title>
        <authorList>
            <consortium name="The Broad Institute Genomics Platform"/>
            <consortium name="The Broad Institute Genome Sequencing Center for Infectious Disease"/>
            <person name="Wu L."/>
            <person name="Ma J."/>
        </authorList>
    </citation>
    <scope>NUCLEOTIDE SEQUENCE [LARGE SCALE GENOMIC DNA]</scope>
    <source>
        <strain evidence="11 12">JCM 12762</strain>
    </source>
</reference>
<dbReference type="GO" id="GO:0016301">
    <property type="term" value="F:kinase activity"/>
    <property type="evidence" value="ECO:0007669"/>
    <property type="project" value="UniProtKB-KW"/>
</dbReference>
<gene>
    <name evidence="11" type="ORF">GCM10009655_21900</name>
</gene>
<dbReference type="Proteomes" id="UP001500943">
    <property type="component" value="Unassembled WGS sequence"/>
</dbReference>
<evidence type="ECO:0000256" key="5">
    <source>
        <dbReference type="ARBA" id="ARBA00022777"/>
    </source>
</evidence>
<protein>
    <submittedName>
        <fullName evidence="11">Phosphomevalonate kinase</fullName>
    </submittedName>
</protein>
<evidence type="ECO:0000256" key="2">
    <source>
        <dbReference type="ARBA" id="ARBA00022516"/>
    </source>
</evidence>
<dbReference type="PANTHER" id="PTHR43290:SF2">
    <property type="entry name" value="MEVALONATE KINASE"/>
    <property type="match status" value="1"/>
</dbReference>
<keyword evidence="8" id="KW-0443">Lipid metabolism</keyword>
<dbReference type="InterPro" id="IPR006204">
    <property type="entry name" value="GHMP_kinase_N_dom"/>
</dbReference>
<keyword evidence="1" id="KW-0963">Cytoplasm</keyword>
<evidence type="ECO:0000313" key="11">
    <source>
        <dbReference type="EMBL" id="GAA1221911.1"/>
    </source>
</evidence>
<dbReference type="InterPro" id="IPR036554">
    <property type="entry name" value="GHMP_kinase_C_sf"/>
</dbReference>
<name>A0ABN1VT43_9MICO</name>
<dbReference type="Gene3D" id="3.30.70.890">
    <property type="entry name" value="GHMP kinase, C-terminal domain"/>
    <property type="match status" value="1"/>
</dbReference>
<sequence>MAIIEASAPGKLFLLGEYAVLDGAPALLTAVDRRVTVTVAPSDDDRWHLSTPGLDLDALTLEADGSIPAGLDGRTHTQLRVFDAVRTVVRCTGALSITIDSTAFFAAGHKLGLGSSAAVATALTAALSIAAGRSPSREEIRILATEAHRSAQRGTGSGGDVASSSYGGLIGYVRDTAPTSLVWPQELEIMAVVTGTGSSTTDLVGKVADYAARDTAQYRADIERLAALADQAQDAVHSAEDFLRLASDYFSALVELDAHAGAGIVSEHHLRLHSLAADLGGVFKTSGAGGGDVGLVFGRRGESTAQLTEAFAEAGAEAVPLGFGANGVTITPSTATATLRMRDGSTS</sequence>
<evidence type="ECO:0000256" key="7">
    <source>
        <dbReference type="ARBA" id="ARBA00022842"/>
    </source>
</evidence>
<dbReference type="Gene3D" id="3.30.230.10">
    <property type="match status" value="1"/>
</dbReference>
<keyword evidence="12" id="KW-1185">Reference proteome</keyword>
<evidence type="ECO:0000256" key="4">
    <source>
        <dbReference type="ARBA" id="ARBA00022741"/>
    </source>
</evidence>
<dbReference type="PRINTS" id="PR00959">
    <property type="entry name" value="MEVGALKINASE"/>
</dbReference>
<evidence type="ECO:0000259" key="10">
    <source>
        <dbReference type="Pfam" id="PF00288"/>
    </source>
</evidence>
<comment type="caution">
    <text evidence="11">The sequence shown here is derived from an EMBL/GenBank/DDBJ whole genome shotgun (WGS) entry which is preliminary data.</text>
</comment>
<dbReference type="InterPro" id="IPR020568">
    <property type="entry name" value="Ribosomal_Su5_D2-typ_SF"/>
</dbReference>
<evidence type="ECO:0000256" key="9">
    <source>
        <dbReference type="ARBA" id="ARBA00029438"/>
    </source>
</evidence>
<evidence type="ECO:0000256" key="6">
    <source>
        <dbReference type="ARBA" id="ARBA00022840"/>
    </source>
</evidence>
<comment type="pathway">
    <text evidence="9">Isoprenoid biosynthesis; isopentenyl diphosphate biosynthesis via mevalonate pathway; isopentenyl diphosphate from (R)-mevalonate: step 1/3.</text>
</comment>
<evidence type="ECO:0000256" key="3">
    <source>
        <dbReference type="ARBA" id="ARBA00022679"/>
    </source>
</evidence>
<evidence type="ECO:0000256" key="1">
    <source>
        <dbReference type="ARBA" id="ARBA00022490"/>
    </source>
</evidence>
<keyword evidence="3" id="KW-0808">Transferase</keyword>
<evidence type="ECO:0000313" key="12">
    <source>
        <dbReference type="Proteomes" id="UP001500943"/>
    </source>
</evidence>
<dbReference type="SUPFAM" id="SSF54211">
    <property type="entry name" value="Ribosomal protein S5 domain 2-like"/>
    <property type="match status" value="1"/>
</dbReference>
<dbReference type="InterPro" id="IPR006205">
    <property type="entry name" value="Mev_gal_kin"/>
</dbReference>
<dbReference type="PANTHER" id="PTHR43290">
    <property type="entry name" value="MEVALONATE KINASE"/>
    <property type="match status" value="1"/>
</dbReference>
<keyword evidence="6" id="KW-0067">ATP-binding</keyword>